<dbReference type="PANTHER" id="PTHR36566:SF1">
    <property type="entry name" value="PYRIDINIUM-3,5-BISTHIOCARBOXYLIC ACID MONONUCLEOTIDE NICKEL INSERTION PROTEIN"/>
    <property type="match status" value="1"/>
</dbReference>
<proteinExistence type="predicted"/>
<evidence type="ECO:0000313" key="4">
    <source>
        <dbReference type="Proteomes" id="UP001202867"/>
    </source>
</evidence>
<keyword evidence="1" id="KW-0533">Nickel</keyword>
<evidence type="ECO:0000256" key="2">
    <source>
        <dbReference type="SAM" id="MobiDB-lite"/>
    </source>
</evidence>
<protein>
    <submittedName>
        <fullName evidence="3">LarC family nickel insertion protein</fullName>
    </submittedName>
</protein>
<dbReference type="Proteomes" id="UP001202867">
    <property type="component" value="Unassembled WGS sequence"/>
</dbReference>
<accession>A0ABT0DH50</accession>
<dbReference type="EMBL" id="JALKCG010000001">
    <property type="protein sequence ID" value="MCK0206595.1"/>
    <property type="molecule type" value="Genomic_DNA"/>
</dbReference>
<feature type="compositionally biased region" description="Basic and acidic residues" evidence="2">
    <location>
        <begin position="80"/>
        <end position="103"/>
    </location>
</feature>
<dbReference type="Pfam" id="PF01969">
    <property type="entry name" value="Ni_insertion"/>
    <property type="match status" value="1"/>
</dbReference>
<organism evidence="3 4">
    <name type="scientific">Ancylobacter koreensis</name>
    <dbReference type="NCBI Taxonomy" id="266121"/>
    <lineage>
        <taxon>Bacteria</taxon>
        <taxon>Pseudomonadati</taxon>
        <taxon>Pseudomonadota</taxon>
        <taxon>Alphaproteobacteria</taxon>
        <taxon>Hyphomicrobiales</taxon>
        <taxon>Xanthobacteraceae</taxon>
        <taxon>Ancylobacter</taxon>
    </lineage>
</organism>
<evidence type="ECO:0000256" key="1">
    <source>
        <dbReference type="ARBA" id="ARBA00022596"/>
    </source>
</evidence>
<keyword evidence="4" id="KW-1185">Reference proteome</keyword>
<feature type="region of interest" description="Disordered" evidence="2">
    <location>
        <begin position="71"/>
        <end position="103"/>
    </location>
</feature>
<reference evidence="4" key="1">
    <citation type="submission" date="2023-07" db="EMBL/GenBank/DDBJ databases">
        <title>Ancylobacter moscoviensis sp. nov., facultatively methylotrophic bacteria from activated sludge and the reclassification of Starkeya novella (Starkey 1934) Kelly et al. 2000 as Ancylobacter novellus comb. nov., Starkeya koreensis Im et al. 2006 as Ancylobacter koreensis comb.nov., Angulomicrobium tetraedrale Vasil'eva et al. 1986 as Ancylobacter tetraedralis comb. nov., Angulomicrobium amanitiforme Fritz et al. 2004 as Ancylobacter amanitiformis comb. nov. and Methylorhabdus multivorans Doronina et al. 1996 as Ancylobacter multivorans comb. nov. and emended description of the genus Ancylobacter.</title>
        <authorList>
            <person name="Doronina N."/>
            <person name="Chemodurova A."/>
            <person name="Grouzdev D."/>
            <person name="Koziaeva V."/>
            <person name="Shi W."/>
            <person name="Wu L."/>
            <person name="Kaparullina E."/>
        </authorList>
    </citation>
    <scope>NUCLEOTIDE SEQUENCE [LARGE SCALE GENOMIC DNA]</scope>
    <source>
        <strain evidence="4">Jip08</strain>
    </source>
</reference>
<evidence type="ECO:0000313" key="3">
    <source>
        <dbReference type="EMBL" id="MCK0206595.1"/>
    </source>
</evidence>
<name>A0ABT0DH50_9HYPH</name>
<comment type="caution">
    <text evidence="3">The sequence shown here is derived from an EMBL/GenBank/DDBJ whole genome shotgun (WGS) entry which is preliminary data.</text>
</comment>
<dbReference type="InterPro" id="IPR002822">
    <property type="entry name" value="Ni_insertion"/>
</dbReference>
<dbReference type="RefSeq" id="WP_247198204.1">
    <property type="nucleotide sequence ID" value="NZ_JALKCG010000001.1"/>
</dbReference>
<sequence length="440" mass="45389">MKRIHLDAVGGVAGDMFVAALLDAFPELHARVMDDARAVLPAGVGVAVLTEGESGAVRALRFGLQAGAGAGRTHARGHARTQDHAPTRGDAHDHDHGHLHDHGEAAVAPVAKPANELPAHAGTYPDMRARIANAALHPGTAAHAAAILALLARAEAAIHRVAIEDVHFHEIADWDSLLDVVAAGSLAAALDGAEWTVSPLPLGGGLVRTQHGMLPVPAPATAALLEGFDWRDDGVAGERVTPTGAAILRHLARPGRPAGGRLMASGTGAGTRSLRGMPNVLRALVFEEASPDDSYDRDTVAVIAFEVDDMTGEEIGTAAERLRAAPGVLDVSLGQLQGKKGRPATAFRLLARPDAADAVARACFEQTSTIGLRLTEERRLTLARAAGEIAGVDVKRVARPGGATAKAESDALTGATLAARRAAKVRAEAPSGQAAEDRDA</sequence>
<dbReference type="Gene3D" id="3.30.70.1380">
    <property type="entry name" value="Transcriptional regulatory protein pf0864 domain like"/>
    <property type="match status" value="1"/>
</dbReference>
<dbReference type="PANTHER" id="PTHR36566">
    <property type="entry name" value="NICKEL INSERTION PROTEIN-RELATED"/>
    <property type="match status" value="1"/>
</dbReference>
<gene>
    <name evidence="3" type="ORF">MWN33_00930</name>
</gene>